<dbReference type="AlphaFoldDB" id="A0A6P1KDD9"/>
<evidence type="ECO:0000259" key="4">
    <source>
        <dbReference type="PROSITE" id="PS50123"/>
    </source>
</evidence>
<dbReference type="GO" id="GO:0032259">
    <property type="term" value="P:methylation"/>
    <property type="evidence" value="ECO:0007669"/>
    <property type="project" value="UniProtKB-KW"/>
</dbReference>
<dbReference type="SUPFAM" id="SSF53335">
    <property type="entry name" value="S-adenosyl-L-methionine-dependent methyltransferases"/>
    <property type="match status" value="1"/>
</dbReference>
<dbReference type="PANTHER" id="PTHR24422">
    <property type="entry name" value="CHEMOTAXIS PROTEIN METHYLTRANSFERASE"/>
    <property type="match status" value="1"/>
</dbReference>
<dbReference type="GO" id="GO:0008757">
    <property type="term" value="F:S-adenosylmethionine-dependent methyltransferase activity"/>
    <property type="evidence" value="ECO:0007669"/>
    <property type="project" value="InterPro"/>
</dbReference>
<dbReference type="PROSITE" id="PS50123">
    <property type="entry name" value="CHER"/>
    <property type="match status" value="1"/>
</dbReference>
<dbReference type="InterPro" id="IPR050903">
    <property type="entry name" value="Bact_Chemotaxis_MeTrfase"/>
</dbReference>
<dbReference type="InterPro" id="IPR000780">
    <property type="entry name" value="CheR_MeTrfase"/>
</dbReference>
<keyword evidence="2" id="KW-0808">Transferase</keyword>
<reference evidence="5" key="1">
    <citation type="journal article" date="2020" name="Microbiol. Resour. Announc.">
        <title>Complete Genome Sequence of Moraxella osloensis Strain YV1, Isolated from an Australian Wastewater Treatment Plant.</title>
        <authorList>
            <person name="Batinovic S."/>
            <person name="Rice D.T.F."/>
            <person name="Seviour R.J."/>
            <person name="Petrovski S."/>
        </authorList>
    </citation>
    <scope>NUCLEOTIDE SEQUENCE</scope>
    <source>
        <strain evidence="5">YV1</strain>
    </source>
</reference>
<evidence type="ECO:0000256" key="2">
    <source>
        <dbReference type="ARBA" id="ARBA00022679"/>
    </source>
</evidence>
<evidence type="ECO:0000256" key="1">
    <source>
        <dbReference type="ARBA" id="ARBA00022603"/>
    </source>
</evidence>
<name>A0A6P1KDD9_FAUOS</name>
<sequence>MQQYHLSEQALSLWLNYVERQVGFILPKSQNSWVKGIIERHMRRNALDSTALLQAIVQDATIYHQLIDDILIPRTQFFRHLPTFAFAEAVANAWHLQPQNQQRSFTAWSVGCSTGQEAVTIALCLENALDGMQVYQVFGSDFHQQSLIDATLGEYENAQKPFIPAVYHQYLKDVGRDKFAPVPTIKSQLQFFSKNLVDAQQSIPLEADQCQLIVCNNVLIYFRQFEQRDIVSYLARYLADDGVLLLGSGENLGFSDPDLQQIAVPTINGYCKTIAPDWLKAVANIER</sequence>
<dbReference type="PANTHER" id="PTHR24422:SF19">
    <property type="entry name" value="CHEMOTAXIS PROTEIN METHYLTRANSFERASE"/>
    <property type="match status" value="1"/>
</dbReference>
<evidence type="ECO:0000313" key="5">
    <source>
        <dbReference type="EMBL" id="QHG08642.1"/>
    </source>
</evidence>
<keyword evidence="1" id="KW-0489">Methyltransferase</keyword>
<gene>
    <name evidence="5" type="ORF">GSF12_01185</name>
</gene>
<protein>
    <submittedName>
        <fullName evidence="5">Chemotaxis protein CheR</fullName>
    </submittedName>
</protein>
<dbReference type="Pfam" id="PF01739">
    <property type="entry name" value="CheR"/>
    <property type="match status" value="1"/>
</dbReference>
<dbReference type="EMBL" id="CP047226">
    <property type="protein sequence ID" value="QHG08642.1"/>
    <property type="molecule type" value="Genomic_DNA"/>
</dbReference>
<dbReference type="PRINTS" id="PR00996">
    <property type="entry name" value="CHERMTFRASE"/>
</dbReference>
<dbReference type="InterPro" id="IPR029063">
    <property type="entry name" value="SAM-dependent_MTases_sf"/>
</dbReference>
<proteinExistence type="predicted"/>
<evidence type="ECO:0000256" key="3">
    <source>
        <dbReference type="ARBA" id="ARBA00022691"/>
    </source>
</evidence>
<feature type="domain" description="CheR-type methyltransferase" evidence="4">
    <location>
        <begin position="1"/>
        <end position="252"/>
    </location>
</feature>
<accession>A0A6P1KDD9</accession>
<keyword evidence="3" id="KW-0949">S-adenosyl-L-methionine</keyword>
<organism evidence="5">
    <name type="scientific">Faucicola osloensis</name>
    <name type="common">Moraxella osloensis</name>
    <dbReference type="NCBI Taxonomy" id="34062"/>
    <lineage>
        <taxon>Bacteria</taxon>
        <taxon>Pseudomonadati</taxon>
        <taxon>Pseudomonadota</taxon>
        <taxon>Gammaproteobacteria</taxon>
        <taxon>Moraxellales</taxon>
        <taxon>Moraxellaceae</taxon>
        <taxon>Faucicola</taxon>
    </lineage>
</organism>
<dbReference type="SMART" id="SM00138">
    <property type="entry name" value="MeTrc"/>
    <property type="match status" value="1"/>
</dbReference>
<dbReference type="InterPro" id="IPR022642">
    <property type="entry name" value="CheR_C"/>
</dbReference>
<dbReference type="Gene3D" id="3.40.50.150">
    <property type="entry name" value="Vaccinia Virus protein VP39"/>
    <property type="match status" value="1"/>
</dbReference>